<evidence type="ECO:0000256" key="2">
    <source>
        <dbReference type="ARBA" id="ARBA00022525"/>
    </source>
</evidence>
<feature type="region of interest" description="Disordered" evidence="3">
    <location>
        <begin position="996"/>
        <end position="1034"/>
    </location>
</feature>
<feature type="region of interest" description="Disordered" evidence="3">
    <location>
        <begin position="1126"/>
        <end position="1316"/>
    </location>
</feature>
<protein>
    <recommendedName>
        <fullName evidence="4">Cadherin domain-containing protein</fullName>
    </recommendedName>
</protein>
<name>A0ABZ2C1G9_9RHOB</name>
<feature type="compositionally biased region" description="Low complexity" evidence="3">
    <location>
        <begin position="593"/>
        <end position="606"/>
    </location>
</feature>
<feature type="region of interest" description="Disordered" evidence="3">
    <location>
        <begin position="67"/>
        <end position="211"/>
    </location>
</feature>
<reference evidence="6" key="2">
    <citation type="submission" date="2024-01" db="EMBL/GenBank/DDBJ databases">
        <title>Roseobacter fucihabitans sp. nov., isolated from the brown alga Fucus spiralis.</title>
        <authorList>
            <person name="Hahnke S."/>
            <person name="Berger M."/>
            <person name="Schlingloff A."/>
            <person name="Athale I."/>
            <person name="Neumann-Schaal M."/>
            <person name="Adenaya A."/>
            <person name="Poehlein A."/>
            <person name="Daniel R."/>
            <person name="Pertersen J."/>
            <person name="Brinkhoff T."/>
        </authorList>
    </citation>
    <scope>NUCLEOTIDE SEQUENCE [LARGE SCALE GENOMIC DNA]</scope>
    <source>
        <strain evidence="6">B14</strain>
    </source>
</reference>
<feature type="region of interest" description="Disordered" evidence="3">
    <location>
        <begin position="1"/>
        <end position="46"/>
    </location>
</feature>
<feature type="compositionally biased region" description="Polar residues" evidence="3">
    <location>
        <begin position="133"/>
        <end position="161"/>
    </location>
</feature>
<comment type="subcellular location">
    <subcellularLocation>
        <location evidence="1">Secreted</location>
    </subcellularLocation>
</comment>
<dbReference type="CDD" id="cd11304">
    <property type="entry name" value="Cadherin_repeat"/>
    <property type="match status" value="1"/>
</dbReference>
<evidence type="ECO:0000256" key="3">
    <source>
        <dbReference type="SAM" id="MobiDB-lite"/>
    </source>
</evidence>
<dbReference type="SUPFAM" id="SSF49313">
    <property type="entry name" value="Cadherin-like"/>
    <property type="match status" value="1"/>
</dbReference>
<feature type="region of interest" description="Disordered" evidence="3">
    <location>
        <begin position="1049"/>
        <end position="1100"/>
    </location>
</feature>
<evidence type="ECO:0000259" key="4">
    <source>
        <dbReference type="PROSITE" id="PS50268"/>
    </source>
</evidence>
<dbReference type="Proteomes" id="UP001318682">
    <property type="component" value="Chromosome"/>
</dbReference>
<accession>A0ABZ2C1G9</accession>
<feature type="compositionally biased region" description="Gly residues" evidence="3">
    <location>
        <begin position="1022"/>
        <end position="1034"/>
    </location>
</feature>
<feature type="compositionally biased region" description="Basic and acidic residues" evidence="3">
    <location>
        <begin position="114"/>
        <end position="126"/>
    </location>
</feature>
<dbReference type="Pfam" id="PF00028">
    <property type="entry name" value="Cadherin"/>
    <property type="match status" value="1"/>
</dbReference>
<evidence type="ECO:0000256" key="1">
    <source>
        <dbReference type="ARBA" id="ARBA00004613"/>
    </source>
</evidence>
<organism evidence="5 6">
    <name type="scientific">Roseobacter fucihabitans</name>
    <dbReference type="NCBI Taxonomy" id="1537242"/>
    <lineage>
        <taxon>Bacteria</taxon>
        <taxon>Pseudomonadati</taxon>
        <taxon>Pseudomonadota</taxon>
        <taxon>Alphaproteobacteria</taxon>
        <taxon>Rhodobacterales</taxon>
        <taxon>Roseobacteraceae</taxon>
        <taxon>Roseobacter</taxon>
    </lineage>
</organism>
<dbReference type="InterPro" id="IPR001343">
    <property type="entry name" value="Hemolysn_Ca-bd"/>
</dbReference>
<dbReference type="Pfam" id="PF00353">
    <property type="entry name" value="HemolysinCabind"/>
    <property type="match status" value="19"/>
</dbReference>
<dbReference type="InterPro" id="IPR015919">
    <property type="entry name" value="Cadherin-like_sf"/>
</dbReference>
<evidence type="ECO:0000313" key="6">
    <source>
        <dbReference type="Proteomes" id="UP001318682"/>
    </source>
</evidence>
<feature type="compositionally biased region" description="Low complexity" evidence="3">
    <location>
        <begin position="571"/>
        <end position="581"/>
    </location>
</feature>
<feature type="compositionally biased region" description="Basic and acidic residues" evidence="3">
    <location>
        <begin position="1"/>
        <end position="24"/>
    </location>
</feature>
<dbReference type="InterPro" id="IPR018511">
    <property type="entry name" value="Hemolysin-typ_Ca-bd_CS"/>
</dbReference>
<proteinExistence type="predicted"/>
<dbReference type="PANTHER" id="PTHR38340">
    <property type="entry name" value="S-LAYER PROTEIN"/>
    <property type="match status" value="1"/>
</dbReference>
<dbReference type="SUPFAM" id="SSF51120">
    <property type="entry name" value="beta-Roll"/>
    <property type="match status" value="11"/>
</dbReference>
<feature type="domain" description="Cadherin" evidence="4">
    <location>
        <begin position="851"/>
        <end position="956"/>
    </location>
</feature>
<keyword evidence="6" id="KW-1185">Reference proteome</keyword>
<feature type="compositionally biased region" description="Polar residues" evidence="3">
    <location>
        <begin position="25"/>
        <end position="35"/>
    </location>
</feature>
<dbReference type="Gene3D" id="2.150.10.10">
    <property type="entry name" value="Serralysin-like metalloprotease, C-terminal"/>
    <property type="match status" value="11"/>
</dbReference>
<dbReference type="PRINTS" id="PR00313">
    <property type="entry name" value="CABNDNGRPT"/>
</dbReference>
<gene>
    <name evidence="5" type="ORF">ROLI_042610</name>
</gene>
<dbReference type="PROSITE" id="PS50268">
    <property type="entry name" value="CADHERIN_2"/>
    <property type="match status" value="1"/>
</dbReference>
<dbReference type="InterPro" id="IPR002126">
    <property type="entry name" value="Cadherin-like_dom"/>
</dbReference>
<dbReference type="PANTHER" id="PTHR38340:SF1">
    <property type="entry name" value="S-LAYER PROTEIN"/>
    <property type="match status" value="1"/>
</dbReference>
<feature type="compositionally biased region" description="Low complexity" evidence="3">
    <location>
        <begin position="629"/>
        <end position="641"/>
    </location>
</feature>
<feature type="compositionally biased region" description="Polar residues" evidence="3">
    <location>
        <begin position="72"/>
        <end position="89"/>
    </location>
</feature>
<dbReference type="PROSITE" id="PS00330">
    <property type="entry name" value="HEMOLYSIN_CALCIUM"/>
    <property type="match status" value="22"/>
</dbReference>
<sequence length="1975" mass="194532">MSSGPKKPDAGVKSSASDEQKANSKSEAGTLLTNGSDGGADAQAGTGLAGFLGALPVFSMFSSHAVAKETPETTQVENAAINAGSSQPAPLQDVGGPDSNDSDQGLPGVLGGDPSERVLDTNRSELSDLTMAPRTQSIESPNQTTMPESSSEIAGGPSQNGDAADPSFEEPTTRNGPSVKDTGGSGDGADVATGLDPDTLPTGNGNDTFFVPDGFTNGTIIGGEDGEDVDVIDLTALSGPVTVTYTGDEAGTITDGTNTITFSQIEELALTDFADVVDGRADGSGIQINAGAGDDTVQGGTDADTLLGGDGDDLLEGWLGDDRIEGGAGADTIRYTGSTIDNDTIIGGEGGADDDVVDLSALTGPVTVTYTGDEAGTVTDGSDTITFSEVEGLTLTDQADVVNAGPGSAAMNIDAGAGDDTLAAGSGNDTLTGGSGDDTFLIDGSDVDGPGTITINGGSETGADSISGTGLNNFNWVSGPTNDGSGSFSGSFTFENAAGDTVTVNFSEIESFGGEIVAGNGVVEGTGGNDTMSLGYIDNDGDRITTGDDTIHGGAGADSIDASSGNDSVLAGDGNDTITAGDGDDTIDGGDGNDSISGGTGDDAITGGDGNDRILGNSGNDTLLGGAGNDDINGGSGNDSIEGGAGNDTINGGSGTDTIDGGAGNDTIYAFSGDDALSGGTDADSFLVYDPFGSGTLTGGEGGTDNDLIDLLSLTSPVSVTYTGNEAGTIINGADTITFSEIEQLILTDQADVVDASADSTGVQIDGGDGNDTITGGAGSDDIDGGDGTDIVIFSGDRSDYTITENAGVYTVSDNRTGAPDGTDTVTNVETFRFADGDIATENVLNTAPTDITSSASTVAENSAVGTVVATLSTTDANAGDTFTYAITNDPSGFFEIVGDEIRVASGADIDFETATSHDVTVQVTDAGGATYSETFTLTVSDTAENLQLGDGGVTFTDVGVAETSISGGTGNDSITAHADGGTLYGNAGDDIINGSGRQDVIDGGQGNDSIDGGTFSDTLTGGTGEDTIWGGGGHDIIDAGDGDDLVYGDAGDDNLDGGAGDDSLYGGEGNDTLMGGEGVDLLSGGAGDDSLDGGAGNDRLYGEAGNDTLLGGDGADLLDGGTGANSLDGGAGDDSLYGGEGNDTLSGGAGADEIQGGTGDDSIDGGAGGDWLYGDEGNDTLSGGDGADEIQGGIGDDSIDGGAGGDWLYGDEGNDTISGGDGADEIQGGIGDDSIDGGAAGDWLYGDEGNDTISGGDGADEIQGWTGDDSMDGGTGDDSLYGEDGNDTLLGGEGVDYLDGGTGDDSIDGGAADDTLYGGEGNDTLVGGEGADSLIGVAGVDSLVGGAGDDSLYSGEGNDTVYGGTGADYIDAGAGDDVIDGGTGNDTIEGGTGNDTIEGGTGNDTINASDGTGQIDGGTGDDVIDVSNFHGDISGGHYSDTGSDHIILRDGSSTSEIELGYGVDTVEMYDSSLTGNIDYGFGDTTTGVGNTYTLVNSTIGGAIRGEDAGGVSFDHTIYLENTDVMGWIDTGGGNDTVTLIDSNIGLGGVDELTTGAGDDSVSISGSTITEGVFLDDGDDVLTLGNNVVVGGSGIEGGGGQDLFNITGTLDSNSIDGGWGGTDVDTIDLSGLSGPVTVTYTGDEAGTITDGVNTITFSDIERLILTGGSDVVNASADTTGVEIIATDGNGGDTITGGSGNDTIYGSDEEDLIQGGAGDDLIYTGKDNDTVDGGEGSDTVYLHHIDQGTSNVLTDSGTTGTDRLVLQDDGANDTYSIQGTFSSAQGFEIIDGSQVSGETLETKDAVADFDFSGITLIDIDEIDGTSGNDTIIGSAGDDRIEGEDGNDCLYGGDGNDTLYGDDGIDFLTGGAGNDLLYGGDDSDAFFIAAMQGNDTVDGGAGGAWTDTINLEGMGAGATNVSGGTVDGDGWTLVLDGGHSVNSLNSGVLELSSDASGVVTFDDGGTVTFTDVERVTW</sequence>
<dbReference type="InterPro" id="IPR050557">
    <property type="entry name" value="RTX_toxin/Mannuronan_C5-epim"/>
</dbReference>
<dbReference type="EMBL" id="CP143423">
    <property type="protein sequence ID" value="WVX51160.1"/>
    <property type="molecule type" value="Genomic_DNA"/>
</dbReference>
<feature type="region of interest" description="Disordered" evidence="3">
    <location>
        <begin position="549"/>
        <end position="658"/>
    </location>
</feature>
<dbReference type="Gene3D" id="2.60.40.60">
    <property type="entry name" value="Cadherins"/>
    <property type="match status" value="1"/>
</dbReference>
<dbReference type="InterPro" id="IPR011049">
    <property type="entry name" value="Serralysin-like_metalloprot_C"/>
</dbReference>
<reference evidence="5 6" key="1">
    <citation type="submission" date="2015-07" db="EMBL/GenBank/DDBJ databases">
        <authorList>
            <person name="Voget S."/>
            <person name="Dogs M."/>
            <person name="Brinkhoff T.H."/>
            <person name="Daniel R."/>
        </authorList>
    </citation>
    <scope>NUCLEOTIDE SEQUENCE [LARGE SCALE GENOMIC DNA]</scope>
    <source>
        <strain evidence="5 6">B14</strain>
    </source>
</reference>
<keyword evidence="2" id="KW-0964">Secreted</keyword>
<evidence type="ECO:0000313" key="5">
    <source>
        <dbReference type="EMBL" id="WVX51160.1"/>
    </source>
</evidence>